<feature type="transmembrane region" description="Helical" evidence="1">
    <location>
        <begin position="192"/>
        <end position="213"/>
    </location>
</feature>
<feature type="transmembrane region" description="Helical" evidence="1">
    <location>
        <begin position="278"/>
        <end position="296"/>
    </location>
</feature>
<keyword evidence="1" id="KW-1133">Transmembrane helix</keyword>
<dbReference type="Proteomes" id="UP000547674">
    <property type="component" value="Unassembled WGS sequence"/>
</dbReference>
<keyword evidence="1" id="KW-0812">Transmembrane</keyword>
<feature type="transmembrane region" description="Helical" evidence="1">
    <location>
        <begin position="53"/>
        <end position="75"/>
    </location>
</feature>
<sequence length="306" mass="34631">MKPVPTRPPHTVRDTDAADSLELFVITAVASILAVRGYLHLAVYPQVAAGTLHIAHMLWGGLFMLVAIVMLITFWNPRIRRGATMLAGIGWGTFIDELGKFITKDNDYFFQPTFALIYVSFVILLIIFRALARPESFSPEEIEVNEQLRDHLSTADKATSITGRAGNFVLRRRAQVRSVYEYFSAKPWFDELLIGIFVSVALLNLIKVGWYWWTERTLVSDISPFELAIAIASGGLVWLGILNLRRSRLAAMRWFQRSSVVTLLLATPLQFYHHQLGALVGFSGTLSLYIVLRYAIRNEEKTQLKL</sequence>
<dbReference type="AlphaFoldDB" id="A0A7Y2H341"/>
<comment type="caution">
    <text evidence="2">The sequence shown here is derived from an EMBL/GenBank/DDBJ whole genome shotgun (WGS) entry which is preliminary data.</text>
</comment>
<accession>A0A7Y2H341</accession>
<proteinExistence type="predicted"/>
<feature type="transmembrane region" description="Helical" evidence="1">
    <location>
        <begin position="21"/>
        <end position="41"/>
    </location>
</feature>
<feature type="transmembrane region" description="Helical" evidence="1">
    <location>
        <begin position="108"/>
        <end position="128"/>
    </location>
</feature>
<evidence type="ECO:0000313" key="3">
    <source>
        <dbReference type="Proteomes" id="UP000547674"/>
    </source>
</evidence>
<gene>
    <name evidence="2" type="ORF">HKN21_11255</name>
</gene>
<reference evidence="2 3" key="1">
    <citation type="submission" date="2020-03" db="EMBL/GenBank/DDBJ databases">
        <title>Metabolic flexibility allows generalist bacteria to become dominant in a frequently disturbed ecosystem.</title>
        <authorList>
            <person name="Chen Y.-J."/>
            <person name="Leung P.M."/>
            <person name="Bay S.K."/>
            <person name="Hugenholtz P."/>
            <person name="Kessler A.J."/>
            <person name="Shelley G."/>
            <person name="Waite D.W."/>
            <person name="Cook P.L."/>
            <person name="Greening C."/>
        </authorList>
    </citation>
    <scope>NUCLEOTIDE SEQUENCE [LARGE SCALE GENOMIC DNA]</scope>
    <source>
        <strain evidence="2">SS_bin_28</strain>
    </source>
</reference>
<evidence type="ECO:0000313" key="2">
    <source>
        <dbReference type="EMBL" id="NNF07328.1"/>
    </source>
</evidence>
<keyword evidence="1" id="KW-0472">Membrane</keyword>
<dbReference type="EMBL" id="JABDJR010000451">
    <property type="protein sequence ID" value="NNF07328.1"/>
    <property type="molecule type" value="Genomic_DNA"/>
</dbReference>
<evidence type="ECO:0000256" key="1">
    <source>
        <dbReference type="SAM" id="Phobius"/>
    </source>
</evidence>
<name>A0A7Y2H341_UNCEI</name>
<organism evidence="2 3">
    <name type="scientific">Eiseniibacteriota bacterium</name>
    <dbReference type="NCBI Taxonomy" id="2212470"/>
    <lineage>
        <taxon>Bacteria</taxon>
        <taxon>Candidatus Eiseniibacteriota</taxon>
    </lineage>
</organism>
<feature type="transmembrane region" description="Helical" evidence="1">
    <location>
        <begin position="225"/>
        <end position="242"/>
    </location>
</feature>
<protein>
    <submittedName>
        <fullName evidence="2">Uncharacterized protein</fullName>
    </submittedName>
</protein>